<dbReference type="EMBL" id="KJ133690">
    <property type="protein sequence ID" value="AKO59126.1"/>
    <property type="molecule type" value="Genomic_DNA"/>
</dbReference>
<proteinExistence type="predicted"/>
<evidence type="ECO:0000313" key="2">
    <source>
        <dbReference type="Proteomes" id="UP000224380"/>
    </source>
</evidence>
<dbReference type="InterPro" id="IPR016181">
    <property type="entry name" value="Acyl_CoA_acyltransferase"/>
</dbReference>
<dbReference type="Proteomes" id="UP000224380">
    <property type="component" value="Segment"/>
</dbReference>
<reference evidence="1 2" key="1">
    <citation type="journal article" date="2015" name="Virol. J.">
        <title>Whole genome sequence comparison of ten diagnostic brucellaphages propagated on two Brucella abortus hosts.</title>
        <authorList>
            <person name="Tevdoradze E."/>
            <person name="Farlow J."/>
            <person name="Kotorashvili A."/>
            <person name="Skhirtladze N."/>
            <person name="Antadze I."/>
            <person name="Gunia S."/>
            <person name="Balarjishvili N."/>
            <person name="Kvachadze L."/>
            <person name="Kutateladze M."/>
        </authorList>
    </citation>
    <scope>NUCLEOTIDE SEQUENCE [LARGE SCALE GENOMIC DNA]</scope>
</reference>
<name>A0A0H4IJ05_9CAUD</name>
<accession>A0A0H4IJ05</accession>
<organism evidence="1 2">
    <name type="scientific">Brucella phage 11sa_19</name>
    <dbReference type="NCBI Taxonomy" id="1667371"/>
    <lineage>
        <taxon>Viruses</taxon>
        <taxon>Duplodnaviria</taxon>
        <taxon>Heunggongvirae</taxon>
        <taxon>Uroviricota</taxon>
        <taxon>Caudoviricetes</taxon>
        <taxon>Perisivirus</taxon>
        <taxon>Perisivirus Tb</taxon>
    </lineage>
</organism>
<dbReference type="SUPFAM" id="SSF55729">
    <property type="entry name" value="Acyl-CoA N-acyltransferases (Nat)"/>
    <property type="match status" value="1"/>
</dbReference>
<protein>
    <recommendedName>
        <fullName evidence="3">N-acetyltransferase</fullName>
    </recommendedName>
</protein>
<evidence type="ECO:0008006" key="3">
    <source>
        <dbReference type="Google" id="ProtNLM"/>
    </source>
</evidence>
<sequence length="146" mass="16653">MYYSKTMNPSANEAVGFFVCREADITIKDFCSMGVFEDGDLIAGTLYHNYHPEYGVIELSSASVSKRWLTRAVINAMFFLPFTRLGCQLVVLRVSERNKTMIGIARKFGFSETYIPRLRGRDEGEFIFSLTDDEWSKSPYNKGVSE</sequence>
<evidence type="ECO:0000313" key="1">
    <source>
        <dbReference type="EMBL" id="AKO59126.1"/>
    </source>
</evidence>
<gene>
    <name evidence="1" type="ORF">p11sa19_22</name>
</gene>
<dbReference type="Gene3D" id="3.40.630.30">
    <property type="match status" value="1"/>
</dbReference>